<dbReference type="Pfam" id="PF00328">
    <property type="entry name" value="His_Phos_2"/>
    <property type="match status" value="1"/>
</dbReference>
<feature type="signal peptide" evidence="8">
    <location>
        <begin position="1"/>
        <end position="19"/>
    </location>
</feature>
<dbReference type="InterPro" id="IPR029033">
    <property type="entry name" value="His_PPase_superfam"/>
</dbReference>
<evidence type="ECO:0000256" key="2">
    <source>
        <dbReference type="ARBA" id="ARBA00005375"/>
    </source>
</evidence>
<dbReference type="CDD" id="cd07061">
    <property type="entry name" value="HP_HAP_like"/>
    <property type="match status" value="1"/>
</dbReference>
<keyword evidence="7" id="KW-0325">Glycoprotein</keyword>
<dbReference type="EC" id="3.1.3.2" evidence="3"/>
<sequence>MIVKIFFVLSTILLSSAFAGRKGELVSLIQVYRHGQRSPIKFYPNDPYQDISYWNVTVGQLTNTGKLQHYKLGQYTRRRYSDFIPKYYSNEFFRVQSTVVNRTFMSAASNVAGLFPPVGYQVWNQDLQWQPIPVFPITDGVLIGSTTCNAYSTASSQVLTTDEYFVSALEENQDLLAYLSEHTGNNVTSLSGIFMIWDALEIEYLRGYTLPEWTESVFPEPLTSLASLTFLANSYTEELKILSTGPFFNELIEHFEGILANSTDPPYLQFSGHDTNLAAILDSWERTHLPFQVLLVPFILNCDKQGGGIILTSTTSMFLVGNLNPSL</sequence>
<reference evidence="9" key="1">
    <citation type="submission" date="2013-07" db="EMBL/GenBank/DDBJ databases">
        <title>Midgut Transcriptome Profiling of Anoplphora glabripennis, a Lignocellulose Degrading, Wood-Boring Cerambycid.</title>
        <authorList>
            <person name="Scully E.D."/>
            <person name="Hoover K."/>
            <person name="Carlson J.E."/>
            <person name="Tien M."/>
            <person name="Geib S.M."/>
        </authorList>
    </citation>
    <scope>NUCLEOTIDE SEQUENCE</scope>
</reference>
<dbReference type="GO" id="GO:0003993">
    <property type="term" value="F:acid phosphatase activity"/>
    <property type="evidence" value="ECO:0007669"/>
    <property type="project" value="UniProtKB-EC"/>
</dbReference>
<organism evidence="9">
    <name type="scientific">Anoplophora glabripennis</name>
    <name type="common">Asian longhorn beetle</name>
    <name type="synonym">Anoplophora nobilis</name>
    <dbReference type="NCBI Taxonomy" id="217634"/>
    <lineage>
        <taxon>Eukaryota</taxon>
        <taxon>Metazoa</taxon>
        <taxon>Ecdysozoa</taxon>
        <taxon>Arthropoda</taxon>
        <taxon>Hexapoda</taxon>
        <taxon>Insecta</taxon>
        <taxon>Pterygota</taxon>
        <taxon>Neoptera</taxon>
        <taxon>Endopterygota</taxon>
        <taxon>Coleoptera</taxon>
        <taxon>Polyphaga</taxon>
        <taxon>Cucujiformia</taxon>
        <taxon>Chrysomeloidea</taxon>
        <taxon>Cerambycidae</taxon>
        <taxon>Lamiinae</taxon>
        <taxon>Lamiini</taxon>
        <taxon>Anoplophora</taxon>
    </lineage>
</organism>
<proteinExistence type="inferred from homology"/>
<evidence type="ECO:0000313" key="9">
    <source>
        <dbReference type="EMBL" id="JAB63514.1"/>
    </source>
</evidence>
<dbReference type="InterPro" id="IPR033379">
    <property type="entry name" value="Acid_Pase_AS"/>
</dbReference>
<dbReference type="InterPro" id="IPR000560">
    <property type="entry name" value="His_Pase_clade-2"/>
</dbReference>
<dbReference type="SUPFAM" id="SSF53254">
    <property type="entry name" value="Phosphoglycerate mutase-like"/>
    <property type="match status" value="1"/>
</dbReference>
<accession>V5GHM2</accession>
<dbReference type="InterPro" id="IPR050645">
    <property type="entry name" value="Histidine_acid_phosphatase"/>
</dbReference>
<dbReference type="PANTHER" id="PTHR11567">
    <property type="entry name" value="ACID PHOSPHATASE-RELATED"/>
    <property type="match status" value="1"/>
</dbReference>
<evidence type="ECO:0000256" key="4">
    <source>
        <dbReference type="ARBA" id="ARBA00022729"/>
    </source>
</evidence>
<name>V5GHM2_ANOGL</name>
<protein>
    <recommendedName>
        <fullName evidence="3">acid phosphatase</fullName>
        <ecNumber evidence="3">3.1.3.2</ecNumber>
    </recommendedName>
</protein>
<dbReference type="PROSITE" id="PS00616">
    <property type="entry name" value="HIS_ACID_PHOSPHAT_1"/>
    <property type="match status" value="1"/>
</dbReference>
<evidence type="ECO:0000256" key="3">
    <source>
        <dbReference type="ARBA" id="ARBA00012646"/>
    </source>
</evidence>
<keyword evidence="6" id="KW-1015">Disulfide bond</keyword>
<evidence type="ECO:0000256" key="7">
    <source>
        <dbReference type="ARBA" id="ARBA00023180"/>
    </source>
</evidence>
<evidence type="ECO:0000256" key="8">
    <source>
        <dbReference type="SAM" id="SignalP"/>
    </source>
</evidence>
<comment type="similarity">
    <text evidence="2">Belongs to the histidine acid phosphatase family.</text>
</comment>
<evidence type="ECO:0000256" key="6">
    <source>
        <dbReference type="ARBA" id="ARBA00023157"/>
    </source>
</evidence>
<dbReference type="PANTHER" id="PTHR11567:SF211">
    <property type="entry name" value="PROSTATIC ACID PHOSPHATASE"/>
    <property type="match status" value="1"/>
</dbReference>
<feature type="chain" id="PRO_5004737241" description="acid phosphatase" evidence="8">
    <location>
        <begin position="20"/>
        <end position="327"/>
    </location>
</feature>
<comment type="catalytic activity">
    <reaction evidence="1">
        <text>a phosphate monoester + H2O = an alcohol + phosphate</text>
        <dbReference type="Rhea" id="RHEA:15017"/>
        <dbReference type="ChEBI" id="CHEBI:15377"/>
        <dbReference type="ChEBI" id="CHEBI:30879"/>
        <dbReference type="ChEBI" id="CHEBI:43474"/>
        <dbReference type="ChEBI" id="CHEBI:67140"/>
        <dbReference type="EC" id="3.1.3.2"/>
    </reaction>
</comment>
<evidence type="ECO:0000256" key="1">
    <source>
        <dbReference type="ARBA" id="ARBA00000032"/>
    </source>
</evidence>
<keyword evidence="5" id="KW-0378">Hydrolase</keyword>
<keyword evidence="4 8" id="KW-0732">Signal</keyword>
<dbReference type="AlphaFoldDB" id="V5GHM2"/>
<dbReference type="EMBL" id="GALX01004952">
    <property type="protein sequence ID" value="JAB63514.1"/>
    <property type="molecule type" value="Transcribed_RNA"/>
</dbReference>
<dbReference type="Gene3D" id="3.40.50.1240">
    <property type="entry name" value="Phosphoglycerate mutase-like"/>
    <property type="match status" value="1"/>
</dbReference>
<gene>
    <name evidence="9" type="primary">PPAP</name>
</gene>
<evidence type="ECO:0000256" key="5">
    <source>
        <dbReference type="ARBA" id="ARBA00022801"/>
    </source>
</evidence>